<dbReference type="PANTHER" id="PTHR11616">
    <property type="entry name" value="SODIUM/CHLORIDE DEPENDENT TRANSPORTER"/>
    <property type="match status" value="1"/>
</dbReference>
<dbReference type="PANTHER" id="PTHR11616:SF38">
    <property type="entry name" value="SODIUM-DEPENDENT DOPAMINE TRANSPORTER"/>
    <property type="match status" value="1"/>
</dbReference>
<dbReference type="InterPro" id="IPR037272">
    <property type="entry name" value="SNS_sf"/>
</dbReference>
<feature type="binding site" evidence="6">
    <location>
        <position position="456"/>
    </location>
    <ligand>
        <name>Na(+)</name>
        <dbReference type="ChEBI" id="CHEBI:29101"/>
        <label>1</label>
    </ligand>
</feature>
<proteinExistence type="inferred from homology"/>
<dbReference type="AlphaFoldDB" id="A0A7J7KB40"/>
<comment type="similarity">
    <text evidence="8">Belongs to the sodium:neurotransmitter symporter (SNF) (TC 2.A.22) family.</text>
</comment>
<evidence type="ECO:0000256" key="2">
    <source>
        <dbReference type="ARBA" id="ARBA00022448"/>
    </source>
</evidence>
<dbReference type="PROSITE" id="PS00610">
    <property type="entry name" value="NA_NEUROTRAN_SYMP_1"/>
    <property type="match status" value="1"/>
</dbReference>
<keyword evidence="3 8" id="KW-0812">Transmembrane</keyword>
<dbReference type="GO" id="GO:0046872">
    <property type="term" value="F:metal ion binding"/>
    <property type="evidence" value="ECO:0007669"/>
    <property type="project" value="UniProtKB-KW"/>
</dbReference>
<dbReference type="SUPFAM" id="SSF161070">
    <property type="entry name" value="SNF-like"/>
    <property type="match status" value="1"/>
</dbReference>
<dbReference type="OrthoDB" id="6581954at2759"/>
<feature type="transmembrane region" description="Helical" evidence="9">
    <location>
        <begin position="300"/>
        <end position="321"/>
    </location>
</feature>
<comment type="caution">
    <text evidence="10">The sequence shown here is derived from an EMBL/GenBank/DDBJ whole genome shotgun (WGS) entry which is preliminary data.</text>
</comment>
<evidence type="ECO:0000313" key="11">
    <source>
        <dbReference type="Proteomes" id="UP000593567"/>
    </source>
</evidence>
<comment type="subcellular location">
    <subcellularLocation>
        <location evidence="1">Membrane</location>
        <topology evidence="1">Multi-pass membrane protein</topology>
    </subcellularLocation>
</comment>
<feature type="binding site" evidence="6">
    <location>
        <position position="453"/>
    </location>
    <ligand>
        <name>Na(+)</name>
        <dbReference type="ChEBI" id="CHEBI:29101"/>
        <label>1</label>
    </ligand>
</feature>
<sequence length="700" mass="78407">MYCYIAVGFLKSIIGCRHLGIEEPEGHGLSANHQNHQEAVDLTVETMKRQEELNSHSVYQNFIEKEAGNPAKQVDFSVEKKPEREKWGRKADFLLSIIGFAVDLANVWRFPYLCYKNGGGAFLIPYALMQVLGAVPLLYMELLLGQYHQQGAISLWKIVPVFKGIGWTIVTISYLVSFYYNTIIAWSLYYFFSSFTAHLPWTSCNNKWNTCHCWTGETNATNSTTAFKEGCFNVSNPDINRTAMVHPTKEYFERGMLKVHSSSGIGDLGIPAWDVTLCLLLAYIIIYFSIFKSVKTSGKVVYVTAVMPYVILLILLIRGLLLDGATEGLLYFIRPNLKRLHDPNVWVDAASQVFYSVGAGFGVHLAMASYNKFHNNCFFDCIVTAVVNGFTSLFSGCTVFVFLGYMSVTMGKSMETVASDGPSLVFEVYPQAIATLPGSTFWSLLFFFMLIMLGMDSSMGGLEAVATGVIDEFGDHLKKYKWHRELFMLVTVAGSFLAALPTVTQGGFFVFSLLDEFAAGTALLLVVFFEAIAIGWFYGLEAFVQDAKLMLGFSPGIYWRICWKFISPIFIMAIVIASGVTYSSLEVTLAQRTVVYPQWGNILGWMFVVGAFLWVPGYATYAVFIKFRHISSWKQRLAVVISPEHEHESIISGLEPSRYQLHHWLSLGYKATAETHLVPTSKDAEVKEQMMATVTDEDAV</sequence>
<reference evidence="10" key="1">
    <citation type="submission" date="2020-06" db="EMBL/GenBank/DDBJ databases">
        <title>Draft genome of Bugula neritina, a colonial animal packing powerful symbionts and potential medicines.</title>
        <authorList>
            <person name="Rayko M."/>
        </authorList>
    </citation>
    <scope>NUCLEOTIDE SEQUENCE [LARGE SCALE GENOMIC DNA]</scope>
    <source>
        <strain evidence="10">Kwan_BN1</strain>
    </source>
</reference>
<dbReference type="EMBL" id="VXIV02000881">
    <property type="protein sequence ID" value="KAF6035415.1"/>
    <property type="molecule type" value="Genomic_DNA"/>
</dbReference>
<feature type="transmembrane region" description="Helical" evidence="9">
    <location>
        <begin position="602"/>
        <end position="624"/>
    </location>
</feature>
<protein>
    <recommendedName>
        <fullName evidence="8">Transporter</fullName>
    </recommendedName>
</protein>
<evidence type="ECO:0000256" key="5">
    <source>
        <dbReference type="ARBA" id="ARBA00023136"/>
    </source>
</evidence>
<evidence type="ECO:0000256" key="3">
    <source>
        <dbReference type="ARBA" id="ARBA00022692"/>
    </source>
</evidence>
<feature type="binding site" evidence="6">
    <location>
        <position position="356"/>
    </location>
    <ligand>
        <name>Na(+)</name>
        <dbReference type="ChEBI" id="CHEBI:29101"/>
        <label>1</label>
    </ligand>
</feature>
<dbReference type="PROSITE" id="PS00754">
    <property type="entry name" value="NA_NEUROTRAN_SYMP_2"/>
    <property type="match status" value="1"/>
</dbReference>
<feature type="transmembrane region" description="Helical" evidence="9">
    <location>
        <begin position="561"/>
        <end position="582"/>
    </location>
</feature>
<dbReference type="GO" id="GO:0035725">
    <property type="term" value="P:sodium ion transmembrane transport"/>
    <property type="evidence" value="ECO:0007669"/>
    <property type="project" value="TreeGrafter"/>
</dbReference>
<dbReference type="GO" id="GO:0006865">
    <property type="term" value="P:amino acid transport"/>
    <property type="evidence" value="ECO:0007669"/>
    <property type="project" value="TreeGrafter"/>
</dbReference>
<keyword evidence="11" id="KW-1185">Reference proteome</keyword>
<feature type="binding site" evidence="6">
    <location>
        <position position="106"/>
    </location>
    <ligand>
        <name>Na(+)</name>
        <dbReference type="ChEBI" id="CHEBI:29101"/>
        <label>1</label>
    </ligand>
</feature>
<evidence type="ECO:0000256" key="4">
    <source>
        <dbReference type="ARBA" id="ARBA00022989"/>
    </source>
</evidence>
<feature type="binding site" evidence="6">
    <location>
        <position position="102"/>
    </location>
    <ligand>
        <name>Na(+)</name>
        <dbReference type="ChEBI" id="CHEBI:29101"/>
        <label>1</label>
    </ligand>
</feature>
<feature type="binding site" evidence="6">
    <location>
        <position position="388"/>
    </location>
    <ligand>
        <name>Na(+)</name>
        <dbReference type="ChEBI" id="CHEBI:29101"/>
        <label>1</label>
    </ligand>
</feature>
<dbReference type="Proteomes" id="UP000593567">
    <property type="component" value="Unassembled WGS sequence"/>
</dbReference>
<feature type="transmembrane region" description="Helical" evidence="9">
    <location>
        <begin position="270"/>
        <end position="288"/>
    </location>
</feature>
<dbReference type="GO" id="GO:0015293">
    <property type="term" value="F:symporter activity"/>
    <property type="evidence" value="ECO:0007669"/>
    <property type="project" value="UniProtKB-KW"/>
</dbReference>
<keyword evidence="5 9" id="KW-0472">Membrane</keyword>
<evidence type="ECO:0000256" key="8">
    <source>
        <dbReference type="RuleBase" id="RU003732"/>
    </source>
</evidence>
<dbReference type="PROSITE" id="PS50267">
    <property type="entry name" value="NA_NEUROTRAN_SYMP_3"/>
    <property type="match status" value="1"/>
</dbReference>
<name>A0A7J7KB40_BUGNE</name>
<accession>A0A7J7KB40</accession>
<evidence type="ECO:0000256" key="1">
    <source>
        <dbReference type="ARBA" id="ARBA00004141"/>
    </source>
</evidence>
<evidence type="ECO:0000256" key="6">
    <source>
        <dbReference type="PIRSR" id="PIRSR600175-1"/>
    </source>
</evidence>
<gene>
    <name evidence="10" type="ORF">EB796_006275</name>
</gene>
<feature type="disulfide bond" evidence="7">
    <location>
        <begin position="204"/>
        <end position="213"/>
    </location>
</feature>
<evidence type="ECO:0000313" key="10">
    <source>
        <dbReference type="EMBL" id="KAF6035415.1"/>
    </source>
</evidence>
<dbReference type="Pfam" id="PF00209">
    <property type="entry name" value="SNF"/>
    <property type="match status" value="1"/>
</dbReference>
<keyword evidence="6" id="KW-0479">Metal-binding</keyword>
<feature type="transmembrane region" description="Helical" evidence="9">
    <location>
        <begin position="123"/>
        <end position="144"/>
    </location>
</feature>
<dbReference type="GO" id="GO:0005886">
    <property type="term" value="C:plasma membrane"/>
    <property type="evidence" value="ECO:0007669"/>
    <property type="project" value="TreeGrafter"/>
</dbReference>
<keyword evidence="4 9" id="KW-1133">Transmembrane helix</keyword>
<dbReference type="PRINTS" id="PR00176">
    <property type="entry name" value="NANEUSMPORT"/>
</dbReference>
<feature type="transmembrane region" description="Helical" evidence="9">
    <location>
        <begin position="93"/>
        <end position="111"/>
    </location>
</feature>
<feature type="binding site" evidence="6">
    <location>
        <position position="101"/>
    </location>
    <ligand>
        <name>Na(+)</name>
        <dbReference type="ChEBI" id="CHEBI:29101"/>
        <label>1</label>
    </ligand>
</feature>
<feature type="transmembrane region" description="Helical" evidence="9">
    <location>
        <begin position="382"/>
        <end position="408"/>
    </location>
</feature>
<feature type="transmembrane region" description="Helical" evidence="9">
    <location>
        <begin position="353"/>
        <end position="370"/>
    </location>
</feature>
<evidence type="ECO:0000256" key="9">
    <source>
        <dbReference type="SAM" id="Phobius"/>
    </source>
</evidence>
<feature type="binding site" evidence="6">
    <location>
        <position position="99"/>
    </location>
    <ligand>
        <name>Na(+)</name>
        <dbReference type="ChEBI" id="CHEBI:29101"/>
        <label>1</label>
    </ligand>
</feature>
<feature type="transmembrane region" description="Helical" evidence="9">
    <location>
        <begin position="165"/>
        <end position="192"/>
    </location>
</feature>
<feature type="transmembrane region" description="Helical" evidence="9">
    <location>
        <begin position="517"/>
        <end position="540"/>
    </location>
</feature>
<feature type="binding site" evidence="6">
    <location>
        <position position="457"/>
    </location>
    <ligand>
        <name>Na(+)</name>
        <dbReference type="ChEBI" id="CHEBI:29101"/>
        <label>1</label>
    </ligand>
</feature>
<keyword evidence="8" id="KW-0769">Symport</keyword>
<organism evidence="10 11">
    <name type="scientific">Bugula neritina</name>
    <name type="common">Brown bryozoan</name>
    <name type="synonym">Sertularia neritina</name>
    <dbReference type="NCBI Taxonomy" id="10212"/>
    <lineage>
        <taxon>Eukaryota</taxon>
        <taxon>Metazoa</taxon>
        <taxon>Spiralia</taxon>
        <taxon>Lophotrochozoa</taxon>
        <taxon>Bryozoa</taxon>
        <taxon>Gymnolaemata</taxon>
        <taxon>Cheilostomatida</taxon>
        <taxon>Flustrina</taxon>
        <taxon>Buguloidea</taxon>
        <taxon>Bugulidae</taxon>
        <taxon>Bugula</taxon>
    </lineage>
</organism>
<keyword evidence="6" id="KW-0915">Sodium</keyword>
<dbReference type="InterPro" id="IPR000175">
    <property type="entry name" value="Na/ntran_symport"/>
</dbReference>
<feature type="transmembrane region" description="Helical" evidence="9">
    <location>
        <begin position="486"/>
        <end position="511"/>
    </location>
</feature>
<evidence type="ECO:0000256" key="7">
    <source>
        <dbReference type="PIRSR" id="PIRSR600175-2"/>
    </source>
</evidence>
<keyword evidence="2 8" id="KW-0813">Transport</keyword>
<feature type="transmembrane region" description="Helical" evidence="9">
    <location>
        <begin position="428"/>
        <end position="453"/>
    </location>
</feature>
<keyword evidence="7" id="KW-1015">Disulfide bond</keyword>